<dbReference type="GO" id="GO:0005524">
    <property type="term" value="F:ATP binding"/>
    <property type="evidence" value="ECO:0007669"/>
    <property type="project" value="UniProtKB-KW"/>
</dbReference>
<dbReference type="PROSITE" id="PS50929">
    <property type="entry name" value="ABC_TM1F"/>
    <property type="match status" value="1"/>
</dbReference>
<feature type="region of interest" description="Disordered" evidence="8">
    <location>
        <begin position="584"/>
        <end position="628"/>
    </location>
</feature>
<dbReference type="PROSITE" id="PS50893">
    <property type="entry name" value="ABC_TRANSPORTER_2"/>
    <property type="match status" value="1"/>
</dbReference>
<dbReference type="InterPro" id="IPR036640">
    <property type="entry name" value="ABC1_TM_sf"/>
</dbReference>
<keyword evidence="2" id="KW-0813">Transport</keyword>
<reference evidence="12 13" key="1">
    <citation type="journal article" date="2014" name="Genome Announc.">
        <title>Draft Genome Sequence of Lysobacter capsici AZ78, a Bacterium Antagonistic to Plant-Pathogenic Oomycetes.</title>
        <authorList>
            <person name="Puopolo G."/>
            <person name="Sonego P."/>
            <person name="Engelen K."/>
            <person name="Pertot I."/>
        </authorList>
    </citation>
    <scope>NUCLEOTIDE SEQUENCE [LARGE SCALE GENOMIC DNA]</scope>
    <source>
        <strain evidence="12 13">AZ78</strain>
    </source>
</reference>
<sequence>MSAKAGEDGLELSAQARRIYAFARPYAGRIALSLLMIMIATAIGLLLPLGIKQLFDQMLAERDTAAIHLVTLALLGIFVLRAVFSFIGQFRLQLVGDSVVAELRIRVFEHLHTLGLDYHIQQRIGDLLSRLGNDVAAVRNIVANLSVYVVINLFQFVGAAVVMLGMNWRMGLLVLAVTPLTTVVTRGFGPVLRRLSAKIQDELAHSTTIAQESLTGIELIKAYARAPREAQRYRSGMNRYLAVVLSARRTDAFFNALISLLTASSTIAIFWYGGLQVMAGRLSAGSLVAFLLYSQNITQSIVTLSQQYSSFSQAAGASKRVFEILDIEPSLRERDDALELRSERAVVEFDGVDFAYRADEPVLTGIQLRAEPGQTVALVGHSGAGKSTLIRLIPRLYDVGAGAVRINGRDVRDYTLESLRQSVAMVSQDVFLFGTSVRENIRYGRLDASDEEVEAAARAAHAHEFIERLREGYDTQIGERGLQLSGGQRQRISIARALLKDAPILLLDEATSAVDGAAEALIQQAIERLKRQRTTFVVAHRQATVRNADVILVLEHGRIVERPSYAEFIARDHGLAVALHTRQNPQPAAEPGRESGMGSRESQPPAPTRTAFSIPDSRLPIPRSTMVE</sequence>
<keyword evidence="3 9" id="KW-0812">Transmembrane</keyword>
<evidence type="ECO:0000256" key="5">
    <source>
        <dbReference type="ARBA" id="ARBA00022840"/>
    </source>
</evidence>
<evidence type="ECO:0000259" key="10">
    <source>
        <dbReference type="PROSITE" id="PS50893"/>
    </source>
</evidence>
<dbReference type="Gene3D" id="1.20.1560.10">
    <property type="entry name" value="ABC transporter type 1, transmembrane domain"/>
    <property type="match status" value="1"/>
</dbReference>
<dbReference type="GO" id="GO:0090374">
    <property type="term" value="P:oligopeptide export from mitochondrion"/>
    <property type="evidence" value="ECO:0007669"/>
    <property type="project" value="TreeGrafter"/>
</dbReference>
<evidence type="ECO:0000256" key="2">
    <source>
        <dbReference type="ARBA" id="ARBA00022448"/>
    </source>
</evidence>
<dbReference type="CDD" id="cd18576">
    <property type="entry name" value="ABC_6TM_bac_exporter_ABCB8_10_like"/>
    <property type="match status" value="1"/>
</dbReference>
<dbReference type="GO" id="GO:0016887">
    <property type="term" value="F:ATP hydrolysis activity"/>
    <property type="evidence" value="ECO:0007669"/>
    <property type="project" value="InterPro"/>
</dbReference>
<name>A0A108U687_9GAMM</name>
<protein>
    <submittedName>
        <fullName evidence="12">ABC transporter, ATP-binding protein</fullName>
    </submittedName>
</protein>
<dbReference type="InterPro" id="IPR017871">
    <property type="entry name" value="ABC_transporter-like_CS"/>
</dbReference>
<feature type="transmembrane region" description="Helical" evidence="9">
    <location>
        <begin position="66"/>
        <end position="84"/>
    </location>
</feature>
<keyword evidence="13" id="KW-1185">Reference proteome</keyword>
<dbReference type="InterPro" id="IPR039421">
    <property type="entry name" value="Type_1_exporter"/>
</dbReference>
<evidence type="ECO:0000313" key="12">
    <source>
        <dbReference type="EMBL" id="KWS03302.1"/>
    </source>
</evidence>
<dbReference type="FunFam" id="3.40.50.300:FF:000287">
    <property type="entry name" value="Multidrug ABC transporter ATP-binding protein"/>
    <property type="match status" value="1"/>
</dbReference>
<dbReference type="Pfam" id="PF00664">
    <property type="entry name" value="ABC_membrane"/>
    <property type="match status" value="1"/>
</dbReference>
<dbReference type="PANTHER" id="PTHR43394">
    <property type="entry name" value="ATP-DEPENDENT PERMEASE MDL1, MITOCHONDRIAL"/>
    <property type="match status" value="1"/>
</dbReference>
<proteinExistence type="predicted"/>
<comment type="caution">
    <text evidence="12">The sequence shown here is derived from an EMBL/GenBank/DDBJ whole genome shotgun (WGS) entry which is preliminary data.</text>
</comment>
<dbReference type="RefSeq" id="WP_051546893.1">
    <property type="nucleotide sequence ID" value="NZ_JAJA02000001.1"/>
</dbReference>
<feature type="transmembrane region" description="Helical" evidence="9">
    <location>
        <begin position="145"/>
        <end position="164"/>
    </location>
</feature>
<feature type="domain" description="ABC transmembrane type-1" evidence="11">
    <location>
        <begin position="31"/>
        <end position="313"/>
    </location>
</feature>
<gene>
    <name evidence="12" type="ORF">AZ78_0848</name>
</gene>
<dbReference type="GO" id="GO:0015421">
    <property type="term" value="F:ABC-type oligopeptide transporter activity"/>
    <property type="evidence" value="ECO:0007669"/>
    <property type="project" value="TreeGrafter"/>
</dbReference>
<comment type="subcellular location">
    <subcellularLocation>
        <location evidence="1">Cell membrane</location>
        <topology evidence="1">Multi-pass membrane protein</topology>
    </subcellularLocation>
</comment>
<keyword evidence="6 9" id="KW-1133">Transmembrane helix</keyword>
<dbReference type="EMBL" id="JAJA02000001">
    <property type="protein sequence ID" value="KWS03302.1"/>
    <property type="molecule type" value="Genomic_DNA"/>
</dbReference>
<dbReference type="PROSITE" id="PS00211">
    <property type="entry name" value="ABC_TRANSPORTER_1"/>
    <property type="match status" value="1"/>
</dbReference>
<keyword evidence="4" id="KW-0547">Nucleotide-binding</keyword>
<dbReference type="Gene3D" id="3.40.50.300">
    <property type="entry name" value="P-loop containing nucleotide triphosphate hydrolases"/>
    <property type="match status" value="1"/>
</dbReference>
<dbReference type="Pfam" id="PF00005">
    <property type="entry name" value="ABC_tran"/>
    <property type="match status" value="1"/>
</dbReference>
<dbReference type="SUPFAM" id="SSF52540">
    <property type="entry name" value="P-loop containing nucleoside triphosphate hydrolases"/>
    <property type="match status" value="1"/>
</dbReference>
<feature type="domain" description="ABC transporter" evidence="10">
    <location>
        <begin position="347"/>
        <end position="581"/>
    </location>
</feature>
<dbReference type="InterPro" id="IPR027417">
    <property type="entry name" value="P-loop_NTPase"/>
</dbReference>
<feature type="transmembrane region" description="Helical" evidence="9">
    <location>
        <begin position="26"/>
        <end position="46"/>
    </location>
</feature>
<dbReference type="OrthoDB" id="9806127at2"/>
<keyword evidence="7 9" id="KW-0472">Membrane</keyword>
<accession>A0A108U687</accession>
<evidence type="ECO:0000256" key="3">
    <source>
        <dbReference type="ARBA" id="ARBA00022692"/>
    </source>
</evidence>
<evidence type="ECO:0000256" key="8">
    <source>
        <dbReference type="SAM" id="MobiDB-lite"/>
    </source>
</evidence>
<evidence type="ECO:0000256" key="6">
    <source>
        <dbReference type="ARBA" id="ARBA00022989"/>
    </source>
</evidence>
<keyword evidence="5 12" id="KW-0067">ATP-binding</keyword>
<dbReference type="PANTHER" id="PTHR43394:SF1">
    <property type="entry name" value="ATP-BINDING CASSETTE SUB-FAMILY B MEMBER 10, MITOCHONDRIAL"/>
    <property type="match status" value="1"/>
</dbReference>
<feature type="transmembrane region" description="Helical" evidence="9">
    <location>
        <begin position="170"/>
        <end position="189"/>
    </location>
</feature>
<evidence type="ECO:0000256" key="7">
    <source>
        <dbReference type="ARBA" id="ARBA00023136"/>
    </source>
</evidence>
<dbReference type="InterPro" id="IPR003439">
    <property type="entry name" value="ABC_transporter-like_ATP-bd"/>
</dbReference>
<dbReference type="GO" id="GO:0005886">
    <property type="term" value="C:plasma membrane"/>
    <property type="evidence" value="ECO:0007669"/>
    <property type="project" value="UniProtKB-SubCell"/>
</dbReference>
<evidence type="ECO:0000259" key="11">
    <source>
        <dbReference type="PROSITE" id="PS50929"/>
    </source>
</evidence>
<dbReference type="AlphaFoldDB" id="A0A108U687"/>
<evidence type="ECO:0000256" key="4">
    <source>
        <dbReference type="ARBA" id="ARBA00022741"/>
    </source>
</evidence>
<evidence type="ECO:0000256" key="9">
    <source>
        <dbReference type="SAM" id="Phobius"/>
    </source>
</evidence>
<dbReference type="InterPro" id="IPR003593">
    <property type="entry name" value="AAA+_ATPase"/>
</dbReference>
<evidence type="ECO:0000256" key="1">
    <source>
        <dbReference type="ARBA" id="ARBA00004651"/>
    </source>
</evidence>
<organism evidence="12 13">
    <name type="scientific">Lysobacter capsici AZ78</name>
    <dbReference type="NCBI Taxonomy" id="1444315"/>
    <lineage>
        <taxon>Bacteria</taxon>
        <taxon>Pseudomonadati</taxon>
        <taxon>Pseudomonadota</taxon>
        <taxon>Gammaproteobacteria</taxon>
        <taxon>Lysobacterales</taxon>
        <taxon>Lysobacteraceae</taxon>
        <taxon>Lysobacter</taxon>
    </lineage>
</organism>
<evidence type="ECO:0000313" key="13">
    <source>
        <dbReference type="Proteomes" id="UP000023435"/>
    </source>
</evidence>
<dbReference type="SMART" id="SM00382">
    <property type="entry name" value="AAA"/>
    <property type="match status" value="1"/>
</dbReference>
<feature type="transmembrane region" description="Helical" evidence="9">
    <location>
        <begin position="252"/>
        <end position="272"/>
    </location>
</feature>
<dbReference type="Proteomes" id="UP000023435">
    <property type="component" value="Unassembled WGS sequence"/>
</dbReference>
<dbReference type="SUPFAM" id="SSF90123">
    <property type="entry name" value="ABC transporter transmembrane region"/>
    <property type="match status" value="1"/>
</dbReference>
<dbReference type="InterPro" id="IPR011527">
    <property type="entry name" value="ABC1_TM_dom"/>
</dbReference>